<sequence length="314" mass="35715">MKRVAIFYNAGTEFPWVLKHPKKEEIIGQFKSRKDAVFWYISFKLETLILLLNEKNEQVGQIAYIKDPDYNNKFIMIPQSSGLDANETYISLCDEFEIDPLKFYKLNTDAEIDEYIKHLKFSYSADPKTYFESRYEIKKRDKEEYLNADAKVKMKQIELAGLSDLDRHSRSEAAKELDDLSVTNTIIIEPSASVKENTMSVKKTEVVSEKEVMPEAKNEAAEKEVMTSSKMTEETKASDNKESIMISEEAKSTSTDSSMQMSTAMPKSKKQKSVGRIVGYVILALITLGVIAFGVICLLDWLGTTDLLPFISPK</sequence>
<dbReference type="OrthoDB" id="396397at2"/>
<proteinExistence type="predicted"/>
<accession>D3VQG8</accession>
<reference evidence="4" key="1">
    <citation type="journal article" date="2010" name="BMC Genomics">
        <title>Comparative genomic and proteomic analyses of two Mycoplasma agalactiae strains: clues to the macro- and micro-events that are shaping mycoplasma diversity.</title>
        <authorList>
            <person name="Nouvel L.X."/>
            <person name="Sirand-Pugnet P."/>
            <person name="Marenda M.S."/>
            <person name="Sagne E."/>
            <person name="Barbe V."/>
            <person name="Mangenot S."/>
            <person name="Schenowitz C."/>
            <person name="Jacob D."/>
            <person name="Barre A."/>
            <person name="Claverol S."/>
            <person name="Blanchard A."/>
            <person name="Citti C."/>
        </authorList>
    </citation>
    <scope>NUCLEOTIDE SEQUENCE [LARGE SCALE GENOMIC DNA]</scope>
    <source>
        <strain evidence="4">5632</strain>
    </source>
</reference>
<feature type="region of interest" description="Disordered" evidence="1">
    <location>
        <begin position="205"/>
        <end position="268"/>
    </location>
</feature>
<dbReference type="eggNOG" id="ENOG5031Z2A">
    <property type="taxonomic scope" value="Bacteria"/>
</dbReference>
<dbReference type="RefSeq" id="WP_013021976.1">
    <property type="nucleotide sequence ID" value="NC_013948.1"/>
</dbReference>
<dbReference type="KEGG" id="mal:MAGa3480"/>
<name>D3VQG8_MYCAA</name>
<dbReference type="NCBIfam" id="NF045932">
    <property type="entry name" value="MAG3090_fam_N"/>
    <property type="match status" value="1"/>
</dbReference>
<gene>
    <name evidence="3" type="ordered locus">MAGa3480</name>
</gene>
<dbReference type="AlphaFoldDB" id="D3VQG8"/>
<organism evidence="3 4">
    <name type="scientific">Mycoplasmopsis agalactiae</name>
    <name type="common">Mycoplasma agalactiae</name>
    <dbReference type="NCBI Taxonomy" id="2110"/>
    <lineage>
        <taxon>Bacteria</taxon>
        <taxon>Bacillati</taxon>
        <taxon>Mycoplasmatota</taxon>
        <taxon>Mycoplasmoidales</taxon>
        <taxon>Metamycoplasmataceae</taxon>
        <taxon>Mycoplasmopsis</taxon>
    </lineage>
</organism>
<feature type="transmembrane region" description="Helical" evidence="2">
    <location>
        <begin position="277"/>
        <end position="302"/>
    </location>
</feature>
<protein>
    <submittedName>
        <fullName evidence="3">Uncharacterized protein</fullName>
    </submittedName>
</protein>
<evidence type="ECO:0000313" key="4">
    <source>
        <dbReference type="Proteomes" id="UP000006902"/>
    </source>
</evidence>
<keyword evidence="2" id="KW-1133">Transmembrane helix</keyword>
<keyword evidence="2" id="KW-0812">Transmembrane</keyword>
<dbReference type="EMBL" id="FP671138">
    <property type="protein sequence ID" value="CBH40562.1"/>
    <property type="molecule type" value="Genomic_DNA"/>
</dbReference>
<feature type="compositionally biased region" description="Basic and acidic residues" evidence="1">
    <location>
        <begin position="205"/>
        <end position="242"/>
    </location>
</feature>
<evidence type="ECO:0000256" key="1">
    <source>
        <dbReference type="SAM" id="MobiDB-lite"/>
    </source>
</evidence>
<feature type="compositionally biased region" description="Low complexity" evidence="1">
    <location>
        <begin position="252"/>
        <end position="265"/>
    </location>
</feature>
<dbReference type="Proteomes" id="UP000006902">
    <property type="component" value="Chromosome"/>
</dbReference>
<keyword evidence="2" id="KW-0472">Membrane</keyword>
<evidence type="ECO:0000256" key="2">
    <source>
        <dbReference type="SAM" id="Phobius"/>
    </source>
</evidence>
<evidence type="ECO:0000313" key="3">
    <source>
        <dbReference type="EMBL" id="CBH40562.1"/>
    </source>
</evidence>